<dbReference type="EC" id="5.4.99.-" evidence="5"/>
<dbReference type="InterPro" id="IPR050188">
    <property type="entry name" value="RluA_PseudoU_synthase"/>
</dbReference>
<dbReference type="SUPFAM" id="SSF55120">
    <property type="entry name" value="Pseudouridine synthase"/>
    <property type="match status" value="1"/>
</dbReference>
<dbReference type="EMBL" id="JACPHQ010000040">
    <property type="protein sequence ID" value="MBI2466136.1"/>
    <property type="molecule type" value="Genomic_DNA"/>
</dbReference>
<keyword evidence="4" id="KW-0694">RNA-binding</keyword>
<evidence type="ECO:0000313" key="8">
    <source>
        <dbReference type="Proteomes" id="UP000709672"/>
    </source>
</evidence>
<feature type="domain" description="RNA-binding S4" evidence="6">
    <location>
        <begin position="13"/>
        <end position="73"/>
    </location>
</feature>
<comment type="similarity">
    <text evidence="1 5">Belongs to the pseudouridine synthase RluA family.</text>
</comment>
<evidence type="ECO:0000256" key="5">
    <source>
        <dbReference type="RuleBase" id="RU362028"/>
    </source>
</evidence>
<evidence type="ECO:0000256" key="2">
    <source>
        <dbReference type="ARBA" id="ARBA00023235"/>
    </source>
</evidence>
<dbReference type="GO" id="GO:0000455">
    <property type="term" value="P:enzyme-directed rRNA pseudouridine synthesis"/>
    <property type="evidence" value="ECO:0007669"/>
    <property type="project" value="UniProtKB-ARBA"/>
</dbReference>
<dbReference type="PANTHER" id="PTHR21600:SF44">
    <property type="entry name" value="RIBOSOMAL LARGE SUBUNIT PSEUDOURIDINE SYNTHASE D"/>
    <property type="match status" value="1"/>
</dbReference>
<dbReference type="NCBIfam" id="TIGR00005">
    <property type="entry name" value="rluA_subfam"/>
    <property type="match status" value="1"/>
</dbReference>
<evidence type="ECO:0000256" key="4">
    <source>
        <dbReference type="PROSITE-ProRule" id="PRU00182"/>
    </source>
</evidence>
<comment type="caution">
    <text evidence="7">The sequence shown here is derived from an EMBL/GenBank/DDBJ whole genome shotgun (WGS) entry which is preliminary data.</text>
</comment>
<dbReference type="InterPro" id="IPR036986">
    <property type="entry name" value="S4_RNA-bd_sf"/>
</dbReference>
<protein>
    <recommendedName>
        <fullName evidence="5">Pseudouridine synthase</fullName>
        <ecNumber evidence="5">5.4.99.-</ecNumber>
    </recommendedName>
</protein>
<dbReference type="Pfam" id="PF01479">
    <property type="entry name" value="S4"/>
    <property type="match status" value="1"/>
</dbReference>
<reference evidence="7" key="1">
    <citation type="submission" date="2020-07" db="EMBL/GenBank/DDBJ databases">
        <title>Huge and variable diversity of episymbiotic CPR bacteria and DPANN archaea in groundwater ecosystems.</title>
        <authorList>
            <person name="He C.Y."/>
            <person name="Keren R."/>
            <person name="Whittaker M."/>
            <person name="Farag I.F."/>
            <person name="Doudna J."/>
            <person name="Cate J.H.D."/>
            <person name="Banfield J.F."/>
        </authorList>
    </citation>
    <scope>NUCLEOTIDE SEQUENCE</scope>
    <source>
        <strain evidence="7">NC_groundwater_418_Ag_B-0.1um_45_10</strain>
    </source>
</reference>
<dbReference type="CDD" id="cd02869">
    <property type="entry name" value="PseudoU_synth_RluA_like"/>
    <property type="match status" value="1"/>
</dbReference>
<dbReference type="AlphaFoldDB" id="A0A931YE19"/>
<dbReference type="GO" id="GO:0003723">
    <property type="term" value="F:RNA binding"/>
    <property type="evidence" value="ECO:0007669"/>
    <property type="project" value="UniProtKB-KW"/>
</dbReference>
<dbReference type="Proteomes" id="UP000709672">
    <property type="component" value="Unassembled WGS sequence"/>
</dbReference>
<dbReference type="Gene3D" id="3.30.2350.10">
    <property type="entry name" value="Pseudouridine synthase"/>
    <property type="match status" value="1"/>
</dbReference>
<dbReference type="InterPro" id="IPR020103">
    <property type="entry name" value="PsdUridine_synth_cat_dom_sf"/>
</dbReference>
<evidence type="ECO:0000256" key="3">
    <source>
        <dbReference type="PIRSR" id="PIRSR606225-1"/>
    </source>
</evidence>
<feature type="active site" evidence="3">
    <location>
        <position position="144"/>
    </location>
</feature>
<dbReference type="InterPro" id="IPR006145">
    <property type="entry name" value="PsdUridine_synth_RsuA/RluA"/>
</dbReference>
<dbReference type="Pfam" id="PF00849">
    <property type="entry name" value="PseudoU_synth_2"/>
    <property type="match status" value="1"/>
</dbReference>
<dbReference type="SUPFAM" id="SSF55174">
    <property type="entry name" value="Alpha-L RNA-binding motif"/>
    <property type="match status" value="1"/>
</dbReference>
<comment type="function">
    <text evidence="5">Responsible for synthesis of pseudouridine from uracil.</text>
</comment>
<evidence type="ECO:0000313" key="7">
    <source>
        <dbReference type="EMBL" id="MBI2466136.1"/>
    </source>
</evidence>
<evidence type="ECO:0000259" key="6">
    <source>
        <dbReference type="SMART" id="SM00363"/>
    </source>
</evidence>
<dbReference type="GO" id="GO:0120159">
    <property type="term" value="F:rRNA pseudouridine synthase activity"/>
    <property type="evidence" value="ECO:0007669"/>
    <property type="project" value="UniProtKB-ARBA"/>
</dbReference>
<dbReference type="PANTHER" id="PTHR21600">
    <property type="entry name" value="MITOCHONDRIAL RNA PSEUDOURIDINE SYNTHASE"/>
    <property type="match status" value="1"/>
</dbReference>
<dbReference type="SMART" id="SM00363">
    <property type="entry name" value="S4"/>
    <property type="match status" value="1"/>
</dbReference>
<dbReference type="PROSITE" id="PS50889">
    <property type="entry name" value="S4"/>
    <property type="match status" value="1"/>
</dbReference>
<name>A0A931YE19_9BACT</name>
<dbReference type="CDD" id="cd00165">
    <property type="entry name" value="S4"/>
    <property type="match status" value="1"/>
</dbReference>
<dbReference type="Gene3D" id="3.10.290.10">
    <property type="entry name" value="RNA-binding S4 domain"/>
    <property type="match status" value="1"/>
</dbReference>
<organism evidence="7 8">
    <name type="scientific">Candidatus Sungiibacteriota bacterium</name>
    <dbReference type="NCBI Taxonomy" id="2750080"/>
    <lineage>
        <taxon>Bacteria</taxon>
        <taxon>Candidatus Sungiibacteriota</taxon>
    </lineage>
</organism>
<accession>A0A931YE19</accession>
<evidence type="ECO:0000256" key="1">
    <source>
        <dbReference type="ARBA" id="ARBA00010876"/>
    </source>
</evidence>
<sequence>MPKFKITKEHAGGRLDVFLHARFLDFSRAWIQKLIKKGRAAVNGKKAAAGKKLKTADMVEFDLELPPEISLEPDTSLDGKIKIIFENDDFLVIDKPSGITVHPASSEPRGTLVNWLLAHYPPIKVVGDNLAAGNIRPGLVHRLDKETSGVMVAAKNQPTFLWLKQRFQLHQVTKKYIALVNGSPRDDSGKIELNIIRSKINPTKNITTASKTAGRKALTYWKILRRYPDHTLLEASPKTGRMHQIRVHLKAAGWPVSGDKKYGSPRLDPKHLGRMFLHAEYISFSAPSGEKFSFNVPLPVELEECLKNIPYVVR</sequence>
<dbReference type="InterPro" id="IPR006225">
    <property type="entry name" value="PsdUridine_synth_RluC/D"/>
</dbReference>
<dbReference type="PROSITE" id="PS01129">
    <property type="entry name" value="PSI_RLU"/>
    <property type="match status" value="1"/>
</dbReference>
<dbReference type="InterPro" id="IPR002942">
    <property type="entry name" value="S4_RNA-bd"/>
</dbReference>
<comment type="catalytic activity">
    <reaction evidence="5">
        <text>a uridine in RNA = a pseudouridine in RNA</text>
        <dbReference type="Rhea" id="RHEA:48348"/>
        <dbReference type="Rhea" id="RHEA-COMP:12068"/>
        <dbReference type="Rhea" id="RHEA-COMP:12069"/>
        <dbReference type="ChEBI" id="CHEBI:65314"/>
        <dbReference type="ChEBI" id="CHEBI:65315"/>
    </reaction>
</comment>
<proteinExistence type="inferred from homology"/>
<keyword evidence="2 5" id="KW-0413">Isomerase</keyword>
<dbReference type="InterPro" id="IPR006224">
    <property type="entry name" value="PsdUridine_synth_RluA-like_CS"/>
</dbReference>
<gene>
    <name evidence="7" type="ORF">HYV66_02840</name>
</gene>